<evidence type="ECO:0000259" key="4">
    <source>
        <dbReference type="PROSITE" id="PS51745"/>
    </source>
</evidence>
<dbReference type="SMART" id="SM00325">
    <property type="entry name" value="RhoGEF"/>
    <property type="match status" value="1"/>
</dbReference>
<dbReference type="OrthoDB" id="1594986at2759"/>
<dbReference type="EMBL" id="LCTV02000013">
    <property type="protein sequence ID" value="PRQ71017.1"/>
    <property type="molecule type" value="Genomic_DNA"/>
</dbReference>
<dbReference type="PROSITE" id="PS51745">
    <property type="entry name" value="PB1"/>
    <property type="match status" value="1"/>
</dbReference>
<dbReference type="SMART" id="SM00233">
    <property type="entry name" value="PH"/>
    <property type="match status" value="1"/>
</dbReference>
<evidence type="ECO:0000313" key="5">
    <source>
        <dbReference type="EMBL" id="CTR10416.1"/>
    </source>
</evidence>
<protein>
    <recommendedName>
        <fullName evidence="9">CDC24 calponin</fullName>
    </recommendedName>
</protein>
<dbReference type="Pfam" id="PF00564">
    <property type="entry name" value="PB1"/>
    <property type="match status" value="1"/>
</dbReference>
<dbReference type="Pfam" id="PF00621">
    <property type="entry name" value="RhoGEF"/>
    <property type="match status" value="1"/>
</dbReference>
<feature type="compositionally biased region" description="Low complexity" evidence="1">
    <location>
        <begin position="941"/>
        <end position="974"/>
    </location>
</feature>
<dbReference type="InterPro" id="IPR033511">
    <property type="entry name" value="Cdc24/Scd1_PH_dom"/>
</dbReference>
<feature type="region of interest" description="Disordered" evidence="1">
    <location>
        <begin position="143"/>
        <end position="177"/>
    </location>
</feature>
<dbReference type="PROSITE" id="PS50003">
    <property type="entry name" value="PH_DOMAIN"/>
    <property type="match status" value="1"/>
</dbReference>
<dbReference type="Gene3D" id="2.30.29.30">
    <property type="entry name" value="Pleckstrin-homology domain (PH domain)/Phosphotyrosine-binding domain (PTB)"/>
    <property type="match status" value="1"/>
</dbReference>
<dbReference type="SUPFAM" id="SSF50729">
    <property type="entry name" value="PH domain-like"/>
    <property type="match status" value="1"/>
</dbReference>
<sequence>MSVIQKQPHQPDQPAFSSSSSSRTGTTAAANGFDPSSVSRSASRNGQPQPHPSPLLSAPLPPTPGAGGSGSGSSSPGLGVGGVRPAMDRMPSTLGDTPVATNSALNKAASASSSIYQRCSTVRDRLYRVPDFEDRFLRTDTDSSLLSASSSSTPTPTLSPALGASTSASPPDLTTQTDPVSQVLSVLRLGSSLCFLFNQLGHPHQLDVNPQATLSNLKACQRGAAHFIMACKQDLKWPEEDLFAVNELYGQDTNGVVKVVHTVTKLLDLLESQGVLLPPPADTSPAQPQPGPSDERSLVVREILDSERKYMQDLEVLQDYQRQLQMNDILTQDQIHSLFINLNKLADFQRRFLIGVETNASLPPEQQRFGNLFLQMEDNFACYEPYCANLTNAQDLAIAENAALSKLAHVLDPVSELAPLLIKPVQRICKYPLLISQLLKNTPDTFPFYDELKAGLESIMRVTDKVNEEKRRKDNGQAVDDLARRVEDWKGHDINSFGDLLLQETFVVIKSDNEREYQVYLFERIILCCKEVTAQGKKDKKSNSLLKRPPSQRINKLQLKGRIFVNNITGASQVHARSGQYLLEVRWRGDVTEEAFTIKCRTEELLKQWQKAINKAVEEAPTRRRAHHLSSSRRSERSVHSPASQFPPTPMSEYGPLGSAASSVYSYHTTESSFASPASGAYPHGHPYGSLHAAHSPYPPSHSGPGTPHLGFDDDHHDDGHSAGFYEPSESGRSTPSMRRGPVTRSLPAEQRQDGYAAGAPHRPRAQTEDSSSNVINPWRNQTPGQPGTPNLPSQPLRGMSSTNSVGGNGAAGADAQSLRSSASSRQLRNKQSTEWGGPGSITSSPALSSYSRLPTQEEEVTPRMGPGAPVLRQASHQYPAQNVVAPPMLRNRSASSPNIYQTQGGRFPDSPQMPDGIDHAYHAGAAKAGQRGVGTHSGGTISSMSASSQQQRSSTASSNATDRSSATSAHSSSALPYAATNGRGGLVSPPAAAGAASAVRVKVYFGEDAFVVVVLDNVSYPDLVEKVLKKIRMCGGDKARVEGSAVRLRYRDEDGDRILITSEEDVSMAFETARVIHADKAASGAPLELVLYASVDGQ</sequence>
<dbReference type="GO" id="GO:0005085">
    <property type="term" value="F:guanyl-nucleotide exchange factor activity"/>
    <property type="evidence" value="ECO:0007669"/>
    <property type="project" value="InterPro"/>
</dbReference>
<reference evidence="6 8" key="2">
    <citation type="journal article" date="2018" name="Elife">
        <title>Functional genomics of lipid metabolism in the oleaginous yeast Rhodosporidium toruloides.</title>
        <authorList>
            <person name="Coradetti S.T."/>
            <person name="Pinel D."/>
            <person name="Geiselman G."/>
            <person name="Ito M."/>
            <person name="Mondo S."/>
            <person name="Reilly M.C."/>
            <person name="Cheng Y.F."/>
            <person name="Bauer S."/>
            <person name="Grigoriev I."/>
            <person name="Gladden J.M."/>
            <person name="Simmons B.A."/>
            <person name="Brem R."/>
            <person name="Arkin A.P."/>
            <person name="Skerker J.M."/>
        </authorList>
    </citation>
    <scope>NUCLEOTIDE SEQUENCE [LARGE SCALE GENOMIC DNA]</scope>
    <source>
        <strain evidence="6 8">NBRC 0880</strain>
    </source>
</reference>
<dbReference type="GO" id="GO:0035556">
    <property type="term" value="P:intracellular signal transduction"/>
    <property type="evidence" value="ECO:0007669"/>
    <property type="project" value="InterPro"/>
</dbReference>
<dbReference type="GO" id="GO:0031106">
    <property type="term" value="P:septin ring organization"/>
    <property type="evidence" value="ECO:0007669"/>
    <property type="project" value="TreeGrafter"/>
</dbReference>
<dbReference type="Pfam" id="PF06395">
    <property type="entry name" value="CDC24"/>
    <property type="match status" value="1"/>
</dbReference>
<dbReference type="CDD" id="cd05992">
    <property type="entry name" value="PB1"/>
    <property type="match status" value="1"/>
</dbReference>
<dbReference type="InterPro" id="IPR011993">
    <property type="entry name" value="PH-like_dom_sf"/>
</dbReference>
<evidence type="ECO:0000313" key="6">
    <source>
        <dbReference type="EMBL" id="PRQ71017.1"/>
    </source>
</evidence>
<dbReference type="InterPro" id="IPR000270">
    <property type="entry name" value="PB1_dom"/>
</dbReference>
<feature type="compositionally biased region" description="Polar residues" evidence="1">
    <location>
        <begin position="1"/>
        <end position="10"/>
    </location>
</feature>
<feature type="compositionally biased region" description="Basic and acidic residues" evidence="1">
    <location>
        <begin position="711"/>
        <end position="721"/>
    </location>
</feature>
<dbReference type="SUPFAM" id="SSF48065">
    <property type="entry name" value="DBL homology domain (DH-domain)"/>
    <property type="match status" value="1"/>
</dbReference>
<dbReference type="Gene3D" id="3.10.20.90">
    <property type="entry name" value="Phosphatidylinositol 3-kinase Catalytic Subunit, Chain A, domain 1"/>
    <property type="match status" value="1"/>
</dbReference>
<feature type="region of interest" description="Disordered" evidence="1">
    <location>
        <begin position="691"/>
        <end position="871"/>
    </location>
</feature>
<dbReference type="InterPro" id="IPR035899">
    <property type="entry name" value="DBL_dom_sf"/>
</dbReference>
<dbReference type="PROSITE" id="PS50010">
    <property type="entry name" value="DH_2"/>
    <property type="match status" value="1"/>
</dbReference>
<dbReference type="Gene3D" id="1.10.418.10">
    <property type="entry name" value="Calponin-like domain"/>
    <property type="match status" value="1"/>
</dbReference>
<feature type="compositionally biased region" description="Pro residues" evidence="1">
    <location>
        <begin position="49"/>
        <end position="64"/>
    </location>
</feature>
<evidence type="ECO:0000313" key="8">
    <source>
        <dbReference type="Proteomes" id="UP000239560"/>
    </source>
</evidence>
<dbReference type="SUPFAM" id="SSF54277">
    <property type="entry name" value="CAD &amp; PB1 domains"/>
    <property type="match status" value="1"/>
</dbReference>
<feature type="compositionally biased region" description="Polar residues" evidence="1">
    <location>
        <begin position="23"/>
        <end position="45"/>
    </location>
</feature>
<evidence type="ECO:0000256" key="1">
    <source>
        <dbReference type="SAM" id="MobiDB-lite"/>
    </source>
</evidence>
<dbReference type="Pfam" id="PF15411">
    <property type="entry name" value="PH_10"/>
    <property type="match status" value="1"/>
</dbReference>
<dbReference type="InterPro" id="IPR000219">
    <property type="entry name" value="DH_dom"/>
</dbReference>
<feature type="compositionally biased region" description="Pro residues" evidence="1">
    <location>
        <begin position="277"/>
        <end position="291"/>
    </location>
</feature>
<dbReference type="InterPro" id="IPR036872">
    <property type="entry name" value="CH_dom_sf"/>
</dbReference>
<dbReference type="SMART" id="SM00666">
    <property type="entry name" value="PB1"/>
    <property type="match status" value="1"/>
</dbReference>
<proteinExistence type="predicted"/>
<dbReference type="CDD" id="cd00160">
    <property type="entry name" value="RhoGEF"/>
    <property type="match status" value="1"/>
</dbReference>
<dbReference type="GO" id="GO:0005634">
    <property type="term" value="C:nucleus"/>
    <property type="evidence" value="ECO:0007669"/>
    <property type="project" value="TreeGrafter"/>
</dbReference>
<evidence type="ECO:0000313" key="7">
    <source>
        <dbReference type="Proteomes" id="UP000199069"/>
    </source>
</evidence>
<dbReference type="STRING" id="5286.A0A0K3CT66"/>
<feature type="compositionally biased region" description="Polar residues" evidence="1">
    <location>
        <begin position="769"/>
        <end position="806"/>
    </location>
</feature>
<dbReference type="Proteomes" id="UP000199069">
    <property type="component" value="Unassembled WGS sequence"/>
</dbReference>
<dbReference type="InterPro" id="IPR053026">
    <property type="entry name" value="CDC42_GEF"/>
</dbReference>
<dbReference type="CDD" id="cd13246">
    <property type="entry name" value="PH_Scd1"/>
    <property type="match status" value="1"/>
</dbReference>
<dbReference type="AlphaFoldDB" id="A0A0K3CT66"/>
<feature type="compositionally biased region" description="Low complexity" evidence="1">
    <location>
        <begin position="143"/>
        <end position="162"/>
    </location>
</feature>
<evidence type="ECO:0000259" key="3">
    <source>
        <dbReference type="PROSITE" id="PS50010"/>
    </source>
</evidence>
<name>A0A0K3CT66_RHOTO</name>
<feature type="domain" description="PB1" evidence="4">
    <location>
        <begin position="999"/>
        <end position="1082"/>
    </location>
</feature>
<reference evidence="5 7" key="1">
    <citation type="submission" date="2015-07" db="EMBL/GenBank/DDBJ databases">
        <authorList>
            <person name="Cajimat M.N.B."/>
            <person name="Milazzo M.L."/>
            <person name="Fulhorst C.F."/>
        </authorList>
    </citation>
    <scope>NUCLEOTIDE SEQUENCE [LARGE SCALE GENOMIC DNA]</scope>
    <source>
        <strain evidence="5">Single colony</strain>
    </source>
</reference>
<dbReference type="GO" id="GO:0030010">
    <property type="term" value="P:establishment of cell polarity"/>
    <property type="evidence" value="ECO:0007669"/>
    <property type="project" value="TreeGrafter"/>
</dbReference>
<dbReference type="PANTHER" id="PTHR47339:SF1">
    <property type="entry name" value="CELL DIVISION CONTROL PROTEIN 24"/>
    <property type="match status" value="1"/>
</dbReference>
<dbReference type="Gene3D" id="1.20.900.10">
    <property type="entry name" value="Dbl homology (DH) domain"/>
    <property type="match status" value="1"/>
</dbReference>
<dbReference type="OMA" id="QPIYPRQ"/>
<feature type="compositionally biased region" description="Polar residues" evidence="1">
    <location>
        <begin position="164"/>
        <end position="177"/>
    </location>
</feature>
<feature type="region of interest" description="Disordered" evidence="1">
    <location>
        <begin position="1"/>
        <end position="99"/>
    </location>
</feature>
<feature type="domain" description="DH" evidence="3">
    <location>
        <begin position="295"/>
        <end position="469"/>
    </location>
</feature>
<feature type="region of interest" description="Disordered" evidence="1">
    <location>
        <begin position="277"/>
        <end position="296"/>
    </location>
</feature>
<accession>A0A0K3CT66</accession>
<dbReference type="PROSITE" id="PS00741">
    <property type="entry name" value="DH_1"/>
    <property type="match status" value="1"/>
</dbReference>
<feature type="compositionally biased region" description="Polar residues" evidence="1">
    <location>
        <begin position="893"/>
        <end position="905"/>
    </location>
</feature>
<gene>
    <name evidence="5" type="primary">FGENESH: predicted gene_13.107</name>
    <name evidence="6" type="ORF">AAT19DRAFT_10557</name>
    <name evidence="5" type="ORF">BN2166_0062770</name>
</gene>
<organism evidence="5 7">
    <name type="scientific">Rhodotorula toruloides</name>
    <name type="common">Yeast</name>
    <name type="synonym">Rhodosporidium toruloides</name>
    <dbReference type="NCBI Taxonomy" id="5286"/>
    <lineage>
        <taxon>Eukaryota</taxon>
        <taxon>Fungi</taxon>
        <taxon>Dikarya</taxon>
        <taxon>Basidiomycota</taxon>
        <taxon>Pucciniomycotina</taxon>
        <taxon>Microbotryomycetes</taxon>
        <taxon>Sporidiobolales</taxon>
        <taxon>Sporidiobolaceae</taxon>
        <taxon>Rhodotorula</taxon>
    </lineage>
</organism>
<dbReference type="EMBL" id="CWKI01000013">
    <property type="protein sequence ID" value="CTR10416.1"/>
    <property type="molecule type" value="Genomic_DNA"/>
</dbReference>
<dbReference type="Proteomes" id="UP000239560">
    <property type="component" value="Unassembled WGS sequence"/>
</dbReference>
<evidence type="ECO:0000259" key="2">
    <source>
        <dbReference type="PROSITE" id="PS50003"/>
    </source>
</evidence>
<keyword evidence="7" id="KW-1185">Reference proteome</keyword>
<feature type="compositionally biased region" description="Polar residues" evidence="1">
    <location>
        <begin position="830"/>
        <end position="855"/>
    </location>
</feature>
<feature type="compositionally biased region" description="Low complexity" evidence="1">
    <location>
        <begin position="816"/>
        <end position="827"/>
    </location>
</feature>
<dbReference type="GO" id="GO:0000935">
    <property type="term" value="C:division septum"/>
    <property type="evidence" value="ECO:0007669"/>
    <property type="project" value="TreeGrafter"/>
</dbReference>
<dbReference type="FunFam" id="2.30.29.30:FF:000365">
    <property type="entry name" value="Related to CDC24-GTP/GDP exchange factor for Cdc42p"/>
    <property type="match status" value="1"/>
</dbReference>
<dbReference type="GO" id="GO:0043332">
    <property type="term" value="C:mating projection tip"/>
    <property type="evidence" value="ECO:0007669"/>
    <property type="project" value="TreeGrafter"/>
</dbReference>
<dbReference type="InterPro" id="IPR053793">
    <property type="entry name" value="PB1-like"/>
</dbReference>
<dbReference type="PANTHER" id="PTHR47339">
    <property type="entry name" value="CELL DIVISION CONTROL PROTEIN 24"/>
    <property type="match status" value="1"/>
</dbReference>
<dbReference type="InterPro" id="IPR001331">
    <property type="entry name" value="GDS_CDC24_CS"/>
</dbReference>
<evidence type="ECO:0008006" key="9">
    <source>
        <dbReference type="Google" id="ProtNLM"/>
    </source>
</evidence>
<feature type="region of interest" description="Disordered" evidence="1">
    <location>
        <begin position="890"/>
        <end position="974"/>
    </location>
</feature>
<feature type="region of interest" description="Disordered" evidence="1">
    <location>
        <begin position="617"/>
        <end position="655"/>
    </location>
</feature>
<dbReference type="InterPro" id="IPR010481">
    <property type="entry name" value="Cdc24/Scd1_N"/>
</dbReference>
<dbReference type="GO" id="GO:0005737">
    <property type="term" value="C:cytoplasm"/>
    <property type="evidence" value="ECO:0007669"/>
    <property type="project" value="TreeGrafter"/>
</dbReference>
<dbReference type="InterPro" id="IPR001849">
    <property type="entry name" value="PH_domain"/>
</dbReference>
<feature type="domain" description="PH" evidence="2">
    <location>
        <begin position="493"/>
        <end position="618"/>
    </location>
</feature>